<dbReference type="Proteomes" id="UP001303222">
    <property type="component" value="Unassembled WGS sequence"/>
</dbReference>
<sequence length="441" mass="49054">MSDAHTRERNPSRERQPLSAPASAPGSPRATAAEMHDYGEAIRREAQAFGTGLQPADLESPDRLGLLKLLEAHIQHQVQTLATRESAIPKPIDIGKNTAIESTTTEVTTAKSSPIVRESRVRFSDVTRPPPPIVPNYPSIDDITSSCPGASERASSSRQNASAPLPRLVSPVQSASPSPHNAPPLRLRASSPRSRTRASTGSVPTSTKRLPSPLAMIPSPLISDSLSAVIKIAQKFREVAQALGFRDDDVFKVWCKRCVEYSFDNFLEPYMEKWWNYSNRLTEAEVDEATKIGCRALISLLKGDETRFLEGHLSRLQLFARFAIDVVHDDNETHADIPEDNNFLCEHPLGNTQKIRGLIMLADFLLDCRFMEVSTRREYFAASARASERRKIDENVIEDEDDQTETDKSKSVISPRQHMASVLKERAQVPSMDTYAGEKRK</sequence>
<feature type="compositionally biased region" description="Low complexity" evidence="1">
    <location>
        <begin position="183"/>
        <end position="200"/>
    </location>
</feature>
<evidence type="ECO:0000313" key="2">
    <source>
        <dbReference type="EMBL" id="KAK3949718.1"/>
    </source>
</evidence>
<organism evidence="2 3">
    <name type="scientific">Pseudoneurospora amorphoporcata</name>
    <dbReference type="NCBI Taxonomy" id="241081"/>
    <lineage>
        <taxon>Eukaryota</taxon>
        <taxon>Fungi</taxon>
        <taxon>Dikarya</taxon>
        <taxon>Ascomycota</taxon>
        <taxon>Pezizomycotina</taxon>
        <taxon>Sordariomycetes</taxon>
        <taxon>Sordariomycetidae</taxon>
        <taxon>Sordariales</taxon>
        <taxon>Sordariaceae</taxon>
        <taxon>Pseudoneurospora</taxon>
    </lineage>
</organism>
<feature type="region of interest" description="Disordered" evidence="1">
    <location>
        <begin position="1"/>
        <end position="38"/>
    </location>
</feature>
<feature type="compositionally biased region" description="Polar residues" evidence="1">
    <location>
        <begin position="142"/>
        <end position="162"/>
    </location>
</feature>
<feature type="compositionally biased region" description="Low complexity" evidence="1">
    <location>
        <begin position="19"/>
        <end position="33"/>
    </location>
</feature>
<name>A0AAN6NT31_9PEZI</name>
<proteinExistence type="predicted"/>
<comment type="caution">
    <text evidence="2">The sequence shown here is derived from an EMBL/GenBank/DDBJ whole genome shotgun (WGS) entry which is preliminary data.</text>
</comment>
<feature type="compositionally biased region" description="Acidic residues" evidence="1">
    <location>
        <begin position="395"/>
        <end position="404"/>
    </location>
</feature>
<reference evidence="2" key="1">
    <citation type="journal article" date="2023" name="Mol. Phylogenet. Evol.">
        <title>Genome-scale phylogeny and comparative genomics of the fungal order Sordariales.</title>
        <authorList>
            <person name="Hensen N."/>
            <person name="Bonometti L."/>
            <person name="Westerberg I."/>
            <person name="Brannstrom I.O."/>
            <person name="Guillou S."/>
            <person name="Cros-Aarteil S."/>
            <person name="Calhoun S."/>
            <person name="Haridas S."/>
            <person name="Kuo A."/>
            <person name="Mondo S."/>
            <person name="Pangilinan J."/>
            <person name="Riley R."/>
            <person name="LaButti K."/>
            <person name="Andreopoulos B."/>
            <person name="Lipzen A."/>
            <person name="Chen C."/>
            <person name="Yan M."/>
            <person name="Daum C."/>
            <person name="Ng V."/>
            <person name="Clum A."/>
            <person name="Steindorff A."/>
            <person name="Ohm R.A."/>
            <person name="Martin F."/>
            <person name="Silar P."/>
            <person name="Natvig D.O."/>
            <person name="Lalanne C."/>
            <person name="Gautier V."/>
            <person name="Ament-Velasquez S.L."/>
            <person name="Kruys A."/>
            <person name="Hutchinson M.I."/>
            <person name="Powell A.J."/>
            <person name="Barry K."/>
            <person name="Miller A.N."/>
            <person name="Grigoriev I.V."/>
            <person name="Debuchy R."/>
            <person name="Gladieux P."/>
            <person name="Hiltunen Thoren M."/>
            <person name="Johannesson H."/>
        </authorList>
    </citation>
    <scope>NUCLEOTIDE SEQUENCE</scope>
    <source>
        <strain evidence="2">CBS 626.80</strain>
    </source>
</reference>
<protein>
    <submittedName>
        <fullName evidence="2">Uncharacterized protein</fullName>
    </submittedName>
</protein>
<accession>A0AAN6NT31</accession>
<evidence type="ECO:0000313" key="3">
    <source>
        <dbReference type="Proteomes" id="UP001303222"/>
    </source>
</evidence>
<feature type="region of interest" description="Disordered" evidence="1">
    <location>
        <begin position="392"/>
        <end position="441"/>
    </location>
</feature>
<keyword evidence="3" id="KW-1185">Reference proteome</keyword>
<feature type="region of interest" description="Disordered" evidence="1">
    <location>
        <begin position="105"/>
        <end position="210"/>
    </location>
</feature>
<gene>
    <name evidence="2" type="ORF">QBC32DRAFT_219018</name>
</gene>
<feature type="compositionally biased region" description="Basic and acidic residues" evidence="1">
    <location>
        <begin position="1"/>
        <end position="16"/>
    </location>
</feature>
<dbReference type="AlphaFoldDB" id="A0AAN6NT31"/>
<reference evidence="2" key="2">
    <citation type="submission" date="2023-06" db="EMBL/GenBank/DDBJ databases">
        <authorList>
            <consortium name="Lawrence Berkeley National Laboratory"/>
            <person name="Mondo S.J."/>
            <person name="Hensen N."/>
            <person name="Bonometti L."/>
            <person name="Westerberg I."/>
            <person name="Brannstrom I.O."/>
            <person name="Guillou S."/>
            <person name="Cros-Aarteil S."/>
            <person name="Calhoun S."/>
            <person name="Haridas S."/>
            <person name="Kuo A."/>
            <person name="Pangilinan J."/>
            <person name="Riley R."/>
            <person name="Labutti K."/>
            <person name="Andreopoulos B."/>
            <person name="Lipzen A."/>
            <person name="Chen C."/>
            <person name="Yanf M."/>
            <person name="Daum C."/>
            <person name="Ng V."/>
            <person name="Clum A."/>
            <person name="Steindorff A."/>
            <person name="Ohm R."/>
            <person name="Martin F."/>
            <person name="Silar P."/>
            <person name="Natvig D."/>
            <person name="Lalanne C."/>
            <person name="Gautier V."/>
            <person name="Ament-Velasquez S.L."/>
            <person name="Kruys A."/>
            <person name="Hutchinson M.I."/>
            <person name="Powell A.J."/>
            <person name="Barry K."/>
            <person name="Miller A.N."/>
            <person name="Grigoriev I.V."/>
            <person name="Debuchy R."/>
            <person name="Gladieux P."/>
            <person name="Thoren M.H."/>
            <person name="Johannesson H."/>
        </authorList>
    </citation>
    <scope>NUCLEOTIDE SEQUENCE</scope>
    <source>
        <strain evidence="2">CBS 626.80</strain>
    </source>
</reference>
<evidence type="ECO:0000256" key="1">
    <source>
        <dbReference type="SAM" id="MobiDB-lite"/>
    </source>
</evidence>
<dbReference type="EMBL" id="MU859203">
    <property type="protein sequence ID" value="KAK3949718.1"/>
    <property type="molecule type" value="Genomic_DNA"/>
</dbReference>